<dbReference type="EMBL" id="CP042905">
    <property type="protein sequence ID" value="QEE17665.2"/>
    <property type="molecule type" value="Genomic_DNA"/>
</dbReference>
<dbReference type="KEGG" id="psyt:DSAG12_03502"/>
<organism evidence="1 2">
    <name type="scientific">Promethearchaeum syntrophicum</name>
    <dbReference type="NCBI Taxonomy" id="2594042"/>
    <lineage>
        <taxon>Archaea</taxon>
        <taxon>Promethearchaeati</taxon>
        <taxon>Promethearchaeota</taxon>
        <taxon>Promethearchaeia</taxon>
        <taxon>Promethearchaeales</taxon>
        <taxon>Promethearchaeaceae</taxon>
        <taxon>Promethearchaeum</taxon>
    </lineage>
</organism>
<evidence type="ECO:0000313" key="2">
    <source>
        <dbReference type="Proteomes" id="UP000321408"/>
    </source>
</evidence>
<dbReference type="SUPFAM" id="SSF53300">
    <property type="entry name" value="vWA-like"/>
    <property type="match status" value="1"/>
</dbReference>
<dbReference type="InterPro" id="IPR036465">
    <property type="entry name" value="vWFA_dom_sf"/>
</dbReference>
<dbReference type="AlphaFoldDB" id="A0A5B9DF37"/>
<accession>A0A5B9DF37</accession>
<protein>
    <submittedName>
        <fullName evidence="1">VWA domain-containing protein</fullName>
    </submittedName>
</protein>
<keyword evidence="2" id="KW-1185">Reference proteome</keyword>
<proteinExistence type="predicted"/>
<dbReference type="Proteomes" id="UP000321408">
    <property type="component" value="Chromosome"/>
</dbReference>
<reference evidence="1 2" key="1">
    <citation type="journal article" date="2020" name="Nature">
        <title>Isolation of an archaeon at the prokaryote-eukaryote interface.</title>
        <authorList>
            <person name="Imachi H."/>
            <person name="Nobu M.K."/>
            <person name="Nakahara N."/>
            <person name="Morono Y."/>
            <person name="Ogawara M."/>
            <person name="Takaki Y."/>
            <person name="Takano Y."/>
            <person name="Uematsu K."/>
            <person name="Ikuta T."/>
            <person name="Ito M."/>
            <person name="Matsui Y."/>
            <person name="Miyazaki M."/>
            <person name="Murata K."/>
            <person name="Saito Y."/>
            <person name="Sakai S."/>
            <person name="Song C."/>
            <person name="Tasumi E."/>
            <person name="Yamanaka Y."/>
            <person name="Yamaguchi T."/>
            <person name="Kamagata Y."/>
            <person name="Tamaki H."/>
            <person name="Takai K."/>
        </authorList>
    </citation>
    <scope>NUCLEOTIDE SEQUENCE [LARGE SCALE GENOMIC DNA]</scope>
    <source>
        <strain evidence="1 2">MK-D1</strain>
    </source>
</reference>
<reference evidence="1 2" key="2">
    <citation type="journal article" date="2024" name="Int. J. Syst. Evol. Microbiol.">
        <title>Promethearchaeum syntrophicum gen. nov., sp. nov., an anaerobic, obligately syntrophic archaeon, the first isolate of the lineage 'Asgard' archaea, and proposal of the new archaeal phylum Promethearchaeota phyl. nov. and kingdom Promethearchaeati regn. nov.</title>
        <authorList>
            <person name="Imachi H."/>
            <person name="Nobu M.K."/>
            <person name="Kato S."/>
            <person name="Takaki Y."/>
            <person name="Miyazaki M."/>
            <person name="Miyata M."/>
            <person name="Ogawara M."/>
            <person name="Saito Y."/>
            <person name="Sakai S."/>
            <person name="Tahara Y.O."/>
            <person name="Takano Y."/>
            <person name="Tasumi E."/>
            <person name="Uematsu K."/>
            <person name="Yoshimura T."/>
            <person name="Itoh T."/>
            <person name="Ohkuma M."/>
            <person name="Takai K."/>
        </authorList>
    </citation>
    <scope>NUCLEOTIDE SEQUENCE [LARGE SCALE GENOMIC DNA]</scope>
    <source>
        <strain evidence="1 2">MK-D1</strain>
    </source>
</reference>
<dbReference type="CDD" id="cd00198">
    <property type="entry name" value="vWFA"/>
    <property type="match status" value="1"/>
</dbReference>
<dbReference type="Gene3D" id="3.40.50.410">
    <property type="entry name" value="von Willebrand factor, type A domain"/>
    <property type="match status" value="1"/>
</dbReference>
<gene>
    <name evidence="1" type="ORF">DSAG12_03502</name>
</gene>
<sequence>MTETAETKRRYYRKKKSKSKKKTSRKKSKSNETKRNFDILKKKKIFTKEEKKILDIGKTAYNKALTHYFIPSLPDPDLIFDYSKTKGFFIDTFSWRVTLNLANTPFLHLDQEFLDYFFSLSLHEIAHYVYCPYDNLTNLRLLAAAIKGGVSKNHAPMIVNIFSDLLIDNRTHRKFKDLMNWELQITAEQALQESKRNKLSKLWKLLVRCYEILWDIEILPKTMISDELNKIAGKTCDIILKNYENESLWEKKVQKIAKILKDLLKEECKLANTTENMEGKNRSKNGDKQGNPFSIPNDVLETFGDISEVKNIDMIKGGDSGNKKSRGPNEISEIENAAEELAQEIDCKTFLDVLNLYGLGSLNEKLGIWYRSRAKNLLRFNYYESKPSGAIPLYPETWRIGDSLEELDPVQTLLASPSIIPNITTRKWSHQEGPSHRISKELPDMMIVIDSSGSMDWDFKRKKISGRYHISLLAAFAALHYAINNGSHVSAINFSNRVKKTTWTNNFYKIEQILLSYIGQGTVLPTKTMIQMAKSADRPSLIILISDLELYNWENALKTFKILMQRGHTLIAFFIDGDEELLEQEDFQELIARGAKFYCVHKMKDLIGLVISEVQEVYTNL</sequence>
<name>A0A5B9DF37_9ARCH</name>
<evidence type="ECO:0000313" key="1">
    <source>
        <dbReference type="EMBL" id="QEE17665.2"/>
    </source>
</evidence>